<dbReference type="Gene3D" id="2.130.10.10">
    <property type="entry name" value="YVTN repeat-like/Quinoprotein amine dehydrogenase"/>
    <property type="match status" value="1"/>
</dbReference>
<dbReference type="GeneID" id="100186428"/>
<dbReference type="InParanoid" id="F6XCM4"/>
<reference evidence="3" key="1">
    <citation type="journal article" date="2002" name="Science">
        <title>The draft genome of Ciona intestinalis: insights into chordate and vertebrate origins.</title>
        <authorList>
            <person name="Dehal P."/>
            <person name="Satou Y."/>
            <person name="Campbell R.K."/>
            <person name="Chapman J."/>
            <person name="Degnan B."/>
            <person name="De Tomaso A."/>
            <person name="Davidson B."/>
            <person name="Di Gregorio A."/>
            <person name="Gelpke M."/>
            <person name="Goodstein D.M."/>
            <person name="Harafuji N."/>
            <person name="Hastings K.E."/>
            <person name="Ho I."/>
            <person name="Hotta K."/>
            <person name="Huang W."/>
            <person name="Kawashima T."/>
            <person name="Lemaire P."/>
            <person name="Martinez D."/>
            <person name="Meinertzhagen I.A."/>
            <person name="Necula S."/>
            <person name="Nonaka M."/>
            <person name="Putnam N."/>
            <person name="Rash S."/>
            <person name="Saiga H."/>
            <person name="Satake M."/>
            <person name="Terry A."/>
            <person name="Yamada L."/>
            <person name="Wang H.G."/>
            <person name="Awazu S."/>
            <person name="Azumi K."/>
            <person name="Boore J."/>
            <person name="Branno M."/>
            <person name="Chin-Bow S."/>
            <person name="DeSantis R."/>
            <person name="Doyle S."/>
            <person name="Francino P."/>
            <person name="Keys D.N."/>
            <person name="Haga S."/>
            <person name="Hayashi H."/>
            <person name="Hino K."/>
            <person name="Imai K.S."/>
            <person name="Inaba K."/>
            <person name="Kano S."/>
            <person name="Kobayashi K."/>
            <person name="Kobayashi M."/>
            <person name="Lee B.I."/>
            <person name="Makabe K.W."/>
            <person name="Manohar C."/>
            <person name="Matassi G."/>
            <person name="Medina M."/>
            <person name="Mochizuki Y."/>
            <person name="Mount S."/>
            <person name="Morishita T."/>
            <person name="Miura S."/>
            <person name="Nakayama A."/>
            <person name="Nishizaka S."/>
            <person name="Nomoto H."/>
            <person name="Ohta F."/>
            <person name="Oishi K."/>
            <person name="Rigoutsos I."/>
            <person name="Sano M."/>
            <person name="Sasaki A."/>
            <person name="Sasakura Y."/>
            <person name="Shoguchi E."/>
            <person name="Shin-i T."/>
            <person name="Spagnuolo A."/>
            <person name="Stainier D."/>
            <person name="Suzuki M.M."/>
            <person name="Tassy O."/>
            <person name="Takatori N."/>
            <person name="Tokuoka M."/>
            <person name="Yagi K."/>
            <person name="Yoshizaki F."/>
            <person name="Wada S."/>
            <person name="Zhang C."/>
            <person name="Hyatt P.D."/>
            <person name="Larimer F."/>
            <person name="Detter C."/>
            <person name="Doggett N."/>
            <person name="Glavina T."/>
            <person name="Hawkins T."/>
            <person name="Richardson P."/>
            <person name="Lucas S."/>
            <person name="Kohara Y."/>
            <person name="Levine M."/>
            <person name="Satoh N."/>
            <person name="Rokhsar D.S."/>
        </authorList>
    </citation>
    <scope>NUCLEOTIDE SEQUENCE [LARGE SCALE GENOMIC DNA]</scope>
</reference>
<dbReference type="AlphaFoldDB" id="F6XCM4"/>
<accession>A0A1W2WJ34</accession>
<dbReference type="InterPro" id="IPR015943">
    <property type="entry name" value="WD40/YVTN_repeat-like_dom_sf"/>
</dbReference>
<gene>
    <name evidence="2" type="primary">LOC100186428</name>
</gene>
<proteinExistence type="predicted"/>
<keyword evidence="3" id="KW-1185">Reference proteome</keyword>
<evidence type="ECO:0000313" key="3">
    <source>
        <dbReference type="Proteomes" id="UP000008144"/>
    </source>
</evidence>
<feature type="region of interest" description="Disordered" evidence="1">
    <location>
        <begin position="187"/>
        <end position="210"/>
    </location>
</feature>
<name>F6XCM4_CIOIN</name>
<accession>F6XCM4</accession>
<feature type="compositionally biased region" description="Polar residues" evidence="1">
    <location>
        <begin position="187"/>
        <end position="196"/>
    </location>
</feature>
<dbReference type="GeneTree" id="ENSGT00660000097259"/>
<dbReference type="InterPro" id="IPR036322">
    <property type="entry name" value="WD40_repeat_dom_sf"/>
</dbReference>
<reference evidence="2" key="2">
    <citation type="journal article" date="2008" name="Genome Biol.">
        <title>Improved genome assembly and evidence-based global gene model set for the chordate Ciona intestinalis: new insight into intron and operon populations.</title>
        <authorList>
            <person name="Satou Y."/>
            <person name="Mineta K."/>
            <person name="Ogasawara M."/>
            <person name="Sasakura Y."/>
            <person name="Shoguchi E."/>
            <person name="Ueno K."/>
            <person name="Yamada L."/>
            <person name="Matsumoto J."/>
            <person name="Wasserscheid J."/>
            <person name="Dewar K."/>
            <person name="Wiley G.B."/>
            <person name="Macmil S.L."/>
            <person name="Roe B.A."/>
            <person name="Zeller R.W."/>
            <person name="Hastings K.E."/>
            <person name="Lemaire P."/>
            <person name="Lindquist E."/>
            <person name="Endo T."/>
            <person name="Hotta K."/>
            <person name="Inaba K."/>
        </authorList>
    </citation>
    <scope>NUCLEOTIDE SEQUENCE [LARGE SCALE GENOMIC DNA]</scope>
    <source>
        <strain evidence="2">wild type</strain>
    </source>
</reference>
<evidence type="ECO:0000256" key="1">
    <source>
        <dbReference type="SAM" id="MobiDB-lite"/>
    </source>
</evidence>
<dbReference type="Proteomes" id="UP000008144">
    <property type="component" value="Chromosome 3"/>
</dbReference>
<dbReference type="SUPFAM" id="SSF50978">
    <property type="entry name" value="WD40 repeat-like"/>
    <property type="match status" value="1"/>
</dbReference>
<dbReference type="Ensembl" id="ENSCINT00000023974.2">
    <property type="protein sequence ID" value="ENSCINP00000023728.2"/>
    <property type="gene ID" value="ENSCING00000009868.3"/>
</dbReference>
<dbReference type="EMBL" id="EAAA01001687">
    <property type="status" value="NOT_ANNOTATED_CDS"/>
    <property type="molecule type" value="Genomic_DNA"/>
</dbReference>
<sequence>MDTIVSYNLDKFDEDIQLLVKKQILDLKAKLDSDVLEVLKKASEYQEKRKLNTEEETQNIIPSSAIQEDSCSQRNDLCVRRSCRSKSRPNPYTSPVLRIKVRKRRRKFFPKITDEILRKLTDEKFSSFFTLPKSYDSYILIKKSISVIKKPLKLDMANILYTTASKIYKHEEKISCNKNLKVESNENIDGTVNSEEPTNKHSKKSQPPNKTTVNHISLKKFTEGSILLAVATANEKIILYIKEKITGLWKEIASWTRQVENMMWMMSSDENPLLLQCSALLWVSKVQVNSGGSIAHFQTSISFSICAAVLPSLCVVVGNTQPEKYVWKNSTRDFTLERVMQTAEQPIVSLGNLNNEPRVLVGCTATIFCIWNHLTGSLLKKICIGDKEITKRIISATTLQEGVLKMTLLMENESGLVCSDIACNPISGKLVVINKRKSRKIVKSYLYLREDRFPMFEATTQSLISQL</sequence>
<evidence type="ECO:0000313" key="2">
    <source>
        <dbReference type="Ensembl" id="ENSCINP00000023728.2"/>
    </source>
</evidence>
<organism evidence="2 3">
    <name type="scientific">Ciona intestinalis</name>
    <name type="common">Transparent sea squirt</name>
    <name type="synonym">Ascidia intestinalis</name>
    <dbReference type="NCBI Taxonomy" id="7719"/>
    <lineage>
        <taxon>Eukaryota</taxon>
        <taxon>Metazoa</taxon>
        <taxon>Chordata</taxon>
        <taxon>Tunicata</taxon>
        <taxon>Ascidiacea</taxon>
        <taxon>Phlebobranchia</taxon>
        <taxon>Cionidae</taxon>
        <taxon>Ciona</taxon>
    </lineage>
</organism>
<dbReference type="KEGG" id="cin:100186428"/>
<dbReference type="HOGENOM" id="CLU_585192_0_0_1"/>
<dbReference type="RefSeq" id="XP_002131763.1">
    <property type="nucleotide sequence ID" value="XM_002131727.5"/>
</dbReference>
<protein>
    <submittedName>
        <fullName evidence="2">Uncharacterized LOC100186428</fullName>
    </submittedName>
</protein>
<reference evidence="2" key="4">
    <citation type="submission" date="2025-09" db="UniProtKB">
        <authorList>
            <consortium name="Ensembl"/>
        </authorList>
    </citation>
    <scope>IDENTIFICATION</scope>
</reference>
<reference evidence="2" key="3">
    <citation type="submission" date="2025-08" db="UniProtKB">
        <authorList>
            <consortium name="Ensembl"/>
        </authorList>
    </citation>
    <scope>IDENTIFICATION</scope>
</reference>